<evidence type="ECO:0000256" key="1">
    <source>
        <dbReference type="SAM" id="MobiDB-lite"/>
    </source>
</evidence>
<feature type="compositionally biased region" description="Polar residues" evidence="1">
    <location>
        <begin position="77"/>
        <end position="89"/>
    </location>
</feature>
<reference evidence="2 3" key="1">
    <citation type="journal article" date="2014" name="Genome Announc.">
        <title>Trypanosoma cruzi Clone Dm28c Draft Genome Sequence.</title>
        <authorList>
            <person name="Grisard E.C."/>
            <person name="Teixeira S.M."/>
            <person name="de Almeida L.G."/>
            <person name="Stoco P.H."/>
            <person name="Gerber A.L."/>
            <person name="Talavera-Lopez C."/>
            <person name="Lima O.C."/>
            <person name="Andersson B."/>
            <person name="de Vasconcelos A.T."/>
        </authorList>
    </citation>
    <scope>NUCLEOTIDE SEQUENCE [LARGE SCALE GENOMIC DNA]</scope>
    <source>
        <strain evidence="2 3">Dm28c</strain>
    </source>
</reference>
<evidence type="ECO:0000313" key="3">
    <source>
        <dbReference type="Proteomes" id="UP000017861"/>
    </source>
</evidence>
<dbReference type="VEuPathDB" id="TriTrypDB:TCDM_12069"/>
<evidence type="ECO:0000313" key="2">
    <source>
        <dbReference type="EMBL" id="ESS60405.1"/>
    </source>
</evidence>
<comment type="caution">
    <text evidence="2">The sequence shown here is derived from an EMBL/GenBank/DDBJ whole genome shotgun (WGS) entry which is preliminary data.</text>
</comment>
<dbReference type="Proteomes" id="UP000017861">
    <property type="component" value="Unassembled WGS sequence"/>
</dbReference>
<proteinExistence type="predicted"/>
<name>V5AIF2_TRYCR</name>
<accession>V5AIF2</accession>
<sequence>MWLRHRSVSLASEVETLKNFLAQLNQRVLVMQCGGSVALGCLAAVCISAFVTTCGGSAGSGGGVTNTNGIHNSVGANGSAGATLQQQPSCEDMAGGERH</sequence>
<feature type="region of interest" description="Disordered" evidence="1">
    <location>
        <begin position="77"/>
        <end position="99"/>
    </location>
</feature>
<organism evidence="2 3">
    <name type="scientific">Trypanosoma cruzi Dm28c</name>
    <dbReference type="NCBI Taxonomy" id="1416333"/>
    <lineage>
        <taxon>Eukaryota</taxon>
        <taxon>Discoba</taxon>
        <taxon>Euglenozoa</taxon>
        <taxon>Kinetoplastea</taxon>
        <taxon>Metakinetoplastina</taxon>
        <taxon>Trypanosomatida</taxon>
        <taxon>Trypanosomatidae</taxon>
        <taxon>Trypanosoma</taxon>
        <taxon>Schizotrypanum</taxon>
    </lineage>
</organism>
<gene>
    <name evidence="2" type="ORF">TCDM_12069</name>
</gene>
<dbReference type="AlphaFoldDB" id="V5AIF2"/>
<dbReference type="EMBL" id="AYLP01000481">
    <property type="protein sequence ID" value="ESS60405.1"/>
    <property type="molecule type" value="Genomic_DNA"/>
</dbReference>
<protein>
    <submittedName>
        <fullName evidence="2">Uncharacterized protein</fullName>
    </submittedName>
</protein>